<dbReference type="GO" id="GO:0005524">
    <property type="term" value="F:ATP binding"/>
    <property type="evidence" value="ECO:0007669"/>
    <property type="project" value="UniProtKB-UniRule"/>
</dbReference>
<dbReference type="SUPFAM" id="SSF52440">
    <property type="entry name" value="PreATP-grasp domain"/>
    <property type="match status" value="1"/>
</dbReference>
<evidence type="ECO:0000256" key="1">
    <source>
        <dbReference type="ARBA" id="ARBA00001936"/>
    </source>
</evidence>
<evidence type="ECO:0000256" key="13">
    <source>
        <dbReference type="PROSITE-ProRule" id="PRU00409"/>
    </source>
</evidence>
<dbReference type="SUPFAM" id="SSF56059">
    <property type="entry name" value="Glutathione synthetase ATP-binding domain-like"/>
    <property type="match status" value="1"/>
</dbReference>
<dbReference type="InterPro" id="IPR013815">
    <property type="entry name" value="ATP_grasp_subdomain_1"/>
</dbReference>
<dbReference type="EC" id="6.3.4.13" evidence="4 12"/>
<dbReference type="AlphaFoldDB" id="A0A9E7BZ20"/>
<keyword evidence="16" id="KW-1185">Reference proteome</keyword>
<comment type="cofactor">
    <cofactor evidence="1">
        <name>Mn(2+)</name>
        <dbReference type="ChEBI" id="CHEBI:29035"/>
    </cofactor>
</comment>
<comment type="similarity">
    <text evidence="9 12">Belongs to the GARS family.</text>
</comment>
<dbReference type="EMBL" id="CP087164">
    <property type="protein sequence ID" value="UGS33988.1"/>
    <property type="molecule type" value="Genomic_DNA"/>
</dbReference>
<dbReference type="Gene3D" id="3.30.470.20">
    <property type="entry name" value="ATP-grasp fold, B domain"/>
    <property type="match status" value="1"/>
</dbReference>
<dbReference type="NCBIfam" id="TIGR00877">
    <property type="entry name" value="purD"/>
    <property type="match status" value="1"/>
</dbReference>
<proteinExistence type="inferred from homology"/>
<dbReference type="PROSITE" id="PS50975">
    <property type="entry name" value="ATP_GRASP"/>
    <property type="match status" value="1"/>
</dbReference>
<dbReference type="InterPro" id="IPR020559">
    <property type="entry name" value="PRibGlycinamide_synth_CS"/>
</dbReference>
<keyword evidence="7 12" id="KW-0658">Purine biosynthesis</keyword>
<evidence type="ECO:0000313" key="16">
    <source>
        <dbReference type="Proteomes" id="UP001162834"/>
    </source>
</evidence>
<dbReference type="Pfam" id="PF02843">
    <property type="entry name" value="GARS_C"/>
    <property type="match status" value="1"/>
</dbReference>
<keyword evidence="5 12" id="KW-0436">Ligase</keyword>
<evidence type="ECO:0000256" key="2">
    <source>
        <dbReference type="ARBA" id="ARBA00001946"/>
    </source>
</evidence>
<protein>
    <recommendedName>
        <fullName evidence="4 12">Phosphoribosylamine--glycine ligase</fullName>
        <ecNumber evidence="4 12">6.3.4.13</ecNumber>
    </recommendedName>
    <alternativeName>
        <fullName evidence="12">GARS</fullName>
    </alternativeName>
    <alternativeName>
        <fullName evidence="10 12">Glycinamide ribonucleotide synthetase</fullName>
    </alternativeName>
    <alternativeName>
        <fullName evidence="11 12">Phosphoribosylglycinamide synthetase</fullName>
    </alternativeName>
</protein>
<dbReference type="InterPro" id="IPR020560">
    <property type="entry name" value="PRibGlycinamide_synth_C-dom"/>
</dbReference>
<keyword evidence="8 13" id="KW-0067">ATP-binding</keyword>
<dbReference type="InterPro" id="IPR000115">
    <property type="entry name" value="PRibGlycinamide_synth"/>
</dbReference>
<dbReference type="SMART" id="SM01210">
    <property type="entry name" value="GARS_C"/>
    <property type="match status" value="1"/>
</dbReference>
<dbReference type="PROSITE" id="PS00184">
    <property type="entry name" value="GARS"/>
    <property type="match status" value="1"/>
</dbReference>
<dbReference type="Pfam" id="PF02844">
    <property type="entry name" value="GARS_N"/>
    <property type="match status" value="1"/>
</dbReference>
<evidence type="ECO:0000256" key="3">
    <source>
        <dbReference type="ARBA" id="ARBA00005174"/>
    </source>
</evidence>
<dbReference type="Gene3D" id="3.40.50.20">
    <property type="match status" value="1"/>
</dbReference>
<dbReference type="HAMAP" id="MF_00138">
    <property type="entry name" value="GARS"/>
    <property type="match status" value="1"/>
</dbReference>
<evidence type="ECO:0000256" key="7">
    <source>
        <dbReference type="ARBA" id="ARBA00022755"/>
    </source>
</evidence>
<keyword evidence="6 13" id="KW-0547">Nucleotide-binding</keyword>
<dbReference type="GO" id="GO:0009113">
    <property type="term" value="P:purine nucleobase biosynthetic process"/>
    <property type="evidence" value="ECO:0007669"/>
    <property type="project" value="InterPro"/>
</dbReference>
<organism evidence="15 16">
    <name type="scientific">Capillimicrobium parvum</name>
    <dbReference type="NCBI Taxonomy" id="2884022"/>
    <lineage>
        <taxon>Bacteria</taxon>
        <taxon>Bacillati</taxon>
        <taxon>Actinomycetota</taxon>
        <taxon>Thermoleophilia</taxon>
        <taxon>Solirubrobacterales</taxon>
        <taxon>Capillimicrobiaceae</taxon>
        <taxon>Capillimicrobium</taxon>
    </lineage>
</organism>
<dbReference type="Gene3D" id="3.30.1490.20">
    <property type="entry name" value="ATP-grasp fold, A domain"/>
    <property type="match status" value="1"/>
</dbReference>
<dbReference type="GO" id="GO:0046872">
    <property type="term" value="F:metal ion binding"/>
    <property type="evidence" value="ECO:0007669"/>
    <property type="project" value="InterPro"/>
</dbReference>
<evidence type="ECO:0000256" key="9">
    <source>
        <dbReference type="ARBA" id="ARBA00038345"/>
    </source>
</evidence>
<evidence type="ECO:0000259" key="14">
    <source>
        <dbReference type="PROSITE" id="PS50975"/>
    </source>
</evidence>
<dbReference type="SUPFAM" id="SSF51246">
    <property type="entry name" value="Rudiment single hybrid motif"/>
    <property type="match status" value="1"/>
</dbReference>
<dbReference type="PANTHER" id="PTHR43472">
    <property type="entry name" value="PHOSPHORIBOSYLAMINE--GLYCINE LIGASE"/>
    <property type="match status" value="1"/>
</dbReference>
<evidence type="ECO:0000256" key="10">
    <source>
        <dbReference type="ARBA" id="ARBA00042242"/>
    </source>
</evidence>
<evidence type="ECO:0000256" key="12">
    <source>
        <dbReference type="HAMAP-Rule" id="MF_00138"/>
    </source>
</evidence>
<dbReference type="SMART" id="SM01209">
    <property type="entry name" value="GARS_A"/>
    <property type="match status" value="1"/>
</dbReference>
<dbReference type="KEGG" id="sbae:DSM104329_00355"/>
<evidence type="ECO:0000256" key="8">
    <source>
        <dbReference type="ARBA" id="ARBA00022840"/>
    </source>
</evidence>
<dbReference type="Proteomes" id="UP001162834">
    <property type="component" value="Chromosome"/>
</dbReference>
<dbReference type="Gene3D" id="3.90.600.10">
    <property type="entry name" value="Phosphoribosylglycinamide synthetase, C-terminal domain"/>
    <property type="match status" value="1"/>
</dbReference>
<dbReference type="InterPro" id="IPR016185">
    <property type="entry name" value="PreATP-grasp_dom_sf"/>
</dbReference>
<comment type="catalytic activity">
    <reaction evidence="12">
        <text>5-phospho-beta-D-ribosylamine + glycine + ATP = N(1)-(5-phospho-beta-D-ribosyl)glycinamide + ADP + phosphate + H(+)</text>
        <dbReference type="Rhea" id="RHEA:17453"/>
        <dbReference type="ChEBI" id="CHEBI:15378"/>
        <dbReference type="ChEBI" id="CHEBI:30616"/>
        <dbReference type="ChEBI" id="CHEBI:43474"/>
        <dbReference type="ChEBI" id="CHEBI:57305"/>
        <dbReference type="ChEBI" id="CHEBI:58681"/>
        <dbReference type="ChEBI" id="CHEBI:143788"/>
        <dbReference type="ChEBI" id="CHEBI:456216"/>
        <dbReference type="EC" id="6.3.4.13"/>
    </reaction>
</comment>
<dbReference type="PANTHER" id="PTHR43472:SF1">
    <property type="entry name" value="PHOSPHORIBOSYLAMINE--GLYCINE LIGASE, CHLOROPLASTIC"/>
    <property type="match status" value="1"/>
</dbReference>
<dbReference type="InterPro" id="IPR011054">
    <property type="entry name" value="Rudment_hybrid_motif"/>
</dbReference>
<evidence type="ECO:0000256" key="6">
    <source>
        <dbReference type="ARBA" id="ARBA00022741"/>
    </source>
</evidence>
<comment type="cofactor">
    <cofactor evidence="2">
        <name>Mg(2+)</name>
        <dbReference type="ChEBI" id="CHEBI:18420"/>
    </cofactor>
</comment>
<accession>A0A9E7BZ20</accession>
<dbReference type="InterPro" id="IPR037123">
    <property type="entry name" value="PRibGlycinamide_synth_C_sf"/>
</dbReference>
<evidence type="ECO:0000256" key="4">
    <source>
        <dbReference type="ARBA" id="ARBA00013255"/>
    </source>
</evidence>
<dbReference type="RefSeq" id="WP_259313677.1">
    <property type="nucleotide sequence ID" value="NZ_CP087164.1"/>
</dbReference>
<dbReference type="InterPro" id="IPR011761">
    <property type="entry name" value="ATP-grasp"/>
</dbReference>
<comment type="pathway">
    <text evidence="3 12">Purine metabolism; IMP biosynthesis via de novo pathway; N(1)-(5-phospho-D-ribosyl)glycinamide from 5-phospho-alpha-D-ribose 1-diphosphate: step 2/2.</text>
</comment>
<dbReference type="Pfam" id="PF01071">
    <property type="entry name" value="GARS_A"/>
    <property type="match status" value="1"/>
</dbReference>
<reference evidence="15" key="1">
    <citation type="journal article" date="2022" name="Int. J. Syst. Evol. Microbiol.">
        <title>Pseudomonas aegrilactucae sp. nov. and Pseudomonas morbosilactucae sp. nov., pathogens causing bacterial rot of lettuce in Japan.</title>
        <authorList>
            <person name="Sawada H."/>
            <person name="Fujikawa T."/>
            <person name="Satou M."/>
        </authorList>
    </citation>
    <scope>NUCLEOTIDE SEQUENCE</scope>
    <source>
        <strain evidence="15">0166_1</strain>
    </source>
</reference>
<evidence type="ECO:0000256" key="11">
    <source>
        <dbReference type="ARBA" id="ARBA00042864"/>
    </source>
</evidence>
<evidence type="ECO:0000313" key="15">
    <source>
        <dbReference type="EMBL" id="UGS33988.1"/>
    </source>
</evidence>
<dbReference type="InterPro" id="IPR020562">
    <property type="entry name" value="PRibGlycinamide_synth_N"/>
</dbReference>
<name>A0A9E7BZ20_9ACTN</name>
<dbReference type="InterPro" id="IPR020561">
    <property type="entry name" value="PRibGlycinamid_synth_ATP-grasp"/>
</dbReference>
<dbReference type="GO" id="GO:0006189">
    <property type="term" value="P:'de novo' IMP biosynthetic process"/>
    <property type="evidence" value="ECO:0007669"/>
    <property type="project" value="UniProtKB-UniRule"/>
</dbReference>
<evidence type="ECO:0000256" key="5">
    <source>
        <dbReference type="ARBA" id="ARBA00022598"/>
    </source>
</evidence>
<dbReference type="GO" id="GO:0004637">
    <property type="term" value="F:phosphoribosylamine-glycine ligase activity"/>
    <property type="evidence" value="ECO:0007669"/>
    <property type="project" value="UniProtKB-UniRule"/>
</dbReference>
<gene>
    <name evidence="12 15" type="primary">purD</name>
    <name evidence="15" type="ORF">DSM104329_00355</name>
</gene>
<sequence>MRPGAKRLLVVGSGGREHALIRALHRSPRTPEVLATPGNAGIAADARIVEGDPLEAARRERVDLVVVGPEAPLVGGLVDRLQAAGIAAFGPSAAAARLEGSKAFAKEIMEAAGVPTGAWSSHTTVESAFAAIDRYPAVLKADGLAAGKGVVIAADEAEARAALQEMLVARRFGDTPVVVEEHLEGEELSLLALCDGERALPMAPARDFKRIGDGDTGPNTGGMGSYSPVDGIDVDAIAAAVHQPVVDEMRRRGTPFRGVLYAGLMLTADGPRVIEFNVRFGDPETQALLPRLRSDLVELLERAAGVGGADLDGAVMEWDDATAVTVVLASAGYPAGSHSGDVIEGLDKAAALRAEVTHAGTAFGPGGEIVTAGGRVLNVTALGVGADAAREAAYAAADVITFDGRQMRRDIAAKAEAAA</sequence>
<feature type="domain" description="ATP-grasp" evidence="14">
    <location>
        <begin position="106"/>
        <end position="305"/>
    </location>
</feature>